<proteinExistence type="predicted"/>
<name>B6HG28_PENRW</name>
<dbReference type="OMA" id="RREWCAR"/>
<protein>
    <submittedName>
        <fullName evidence="1">Uncharacterized protein</fullName>
    </submittedName>
</protein>
<dbReference type="Proteomes" id="UP000000724">
    <property type="component" value="Contig Pc00c20"/>
</dbReference>
<dbReference type="HOGENOM" id="CLU_708055_0_0_1"/>
<sequence length="390" mass="42730">MTYFSKCQNSLQYKQSAAAFPARAWVATTSSSLPLCLRHAGRPCGSVDLGLNCAFSSIKAPASSVCLTNVCTTDNAINVKEANAHGPGAIVLQAACEDLPPSLDAHAALTIATCVVAVNFLSGSFSTTAALIRWSRTAENNRIAHLFLVPTFPSRLIRRGSGLVHRTGGRMLEVFNDVEKQASPISIDGRRSVFELALGGTRRWPDPSRALRRRTLRATVFLSSPFTTLGRIDELQGFSHGSGQLVRETHSTWWGDPFSVVITGDRRREWCARAVQGARWIYPGWVRIVTTRALSWSLGRLQLVECRSSLAWPAASAHWSQPSKIESPKLARMRISVSAAPMQRMSPISSSVDWVPLFIHAELACFLYLRLGLHNEGYQSLEDAGTYGCD</sequence>
<keyword evidence="2" id="KW-1185">Reference proteome</keyword>
<dbReference type="VEuPathDB" id="FungiDB:PCH_Pc20g03410"/>
<dbReference type="EMBL" id="AM920435">
    <property type="protein sequence ID" value="CAP85670.1"/>
    <property type="molecule type" value="Genomic_DNA"/>
</dbReference>
<dbReference type="AlphaFoldDB" id="B6HG28"/>
<dbReference type="OrthoDB" id="4358342at2759"/>
<gene>
    <name evidence="1" type="ORF">Pc20g03410</name>
    <name evidence="1" type="ORF">PCH_Pc20g03410</name>
</gene>
<accession>B6HG28</accession>
<organism evidence="1 2">
    <name type="scientific">Penicillium rubens (strain ATCC 28089 / DSM 1075 / NRRL 1951 / Wisconsin 54-1255)</name>
    <name type="common">Penicillium chrysogenum</name>
    <dbReference type="NCBI Taxonomy" id="500485"/>
    <lineage>
        <taxon>Eukaryota</taxon>
        <taxon>Fungi</taxon>
        <taxon>Dikarya</taxon>
        <taxon>Ascomycota</taxon>
        <taxon>Pezizomycotina</taxon>
        <taxon>Eurotiomycetes</taxon>
        <taxon>Eurotiomycetidae</taxon>
        <taxon>Eurotiales</taxon>
        <taxon>Aspergillaceae</taxon>
        <taxon>Penicillium</taxon>
        <taxon>Penicillium chrysogenum species complex</taxon>
    </lineage>
</organism>
<reference evidence="1 2" key="1">
    <citation type="journal article" date="2008" name="Nat. Biotechnol.">
        <title>Genome sequencing and analysis of the filamentous fungus Penicillium chrysogenum.</title>
        <authorList>
            <person name="van den Berg M.A."/>
            <person name="Albang R."/>
            <person name="Albermann K."/>
            <person name="Badger J.H."/>
            <person name="Daran J.-M."/>
            <person name="Driessen A.J.M."/>
            <person name="Garcia-Estrada C."/>
            <person name="Fedorova N.D."/>
            <person name="Harris D.M."/>
            <person name="Heijne W.H.M."/>
            <person name="Joardar V.S."/>
            <person name="Kiel J.A.K.W."/>
            <person name="Kovalchuk A."/>
            <person name="Martin J.F."/>
            <person name="Nierman W.C."/>
            <person name="Nijland J.G."/>
            <person name="Pronk J.T."/>
            <person name="Roubos J.A."/>
            <person name="van der Klei I.J."/>
            <person name="van Peij N.N.M.E."/>
            <person name="Veenhuis M."/>
            <person name="von Doehren H."/>
            <person name="Wagner C."/>
            <person name="Wortman J.R."/>
            <person name="Bovenberg R.A.L."/>
        </authorList>
    </citation>
    <scope>NUCLEOTIDE SEQUENCE [LARGE SCALE GENOMIC DNA]</scope>
    <source>
        <strain evidence="2">ATCC 28089 / DSM 1075 / NRRL 1951 / Wisconsin 54-1255</strain>
    </source>
</reference>
<evidence type="ECO:0000313" key="2">
    <source>
        <dbReference type="Proteomes" id="UP000000724"/>
    </source>
</evidence>
<evidence type="ECO:0000313" key="1">
    <source>
        <dbReference type="EMBL" id="CAP85670.1"/>
    </source>
</evidence>